<dbReference type="SUPFAM" id="SSF52309">
    <property type="entry name" value="N-(deoxy)ribosyltransferase-like"/>
    <property type="match status" value="1"/>
</dbReference>
<protein>
    <submittedName>
        <fullName evidence="1">Nucleoside 2-deoxyribosyltransferase</fullName>
    </submittedName>
</protein>
<dbReference type="PANTHER" id="PTHR15364">
    <property type="entry name" value="2'-DEOXYNUCLEOSIDE 5'-PHOSPHATE N-HYDROLASE 1"/>
    <property type="match status" value="1"/>
</dbReference>
<accession>A0ABU7XI45</accession>
<dbReference type="Gene3D" id="3.40.50.450">
    <property type="match status" value="1"/>
</dbReference>
<dbReference type="EMBL" id="JAZHYN010000022">
    <property type="protein sequence ID" value="MEF3366702.1"/>
    <property type="molecule type" value="Genomic_DNA"/>
</dbReference>
<dbReference type="PANTHER" id="PTHR15364:SF0">
    <property type="entry name" value="2'-DEOXYNUCLEOSIDE 5'-PHOSPHATE N-HYDROLASE 1"/>
    <property type="match status" value="1"/>
</dbReference>
<dbReference type="InterPro" id="IPR051239">
    <property type="entry name" value="2'-dNMP_N-hydrolase"/>
</dbReference>
<evidence type="ECO:0000313" key="2">
    <source>
        <dbReference type="Proteomes" id="UP001350748"/>
    </source>
</evidence>
<dbReference type="InterPro" id="IPR007710">
    <property type="entry name" value="Nucleoside_deoxyribTrfase"/>
</dbReference>
<organism evidence="1 2">
    <name type="scientific">Methylocystis borbori</name>
    <dbReference type="NCBI Taxonomy" id="3118750"/>
    <lineage>
        <taxon>Bacteria</taxon>
        <taxon>Pseudomonadati</taxon>
        <taxon>Pseudomonadota</taxon>
        <taxon>Alphaproteobacteria</taxon>
        <taxon>Hyphomicrobiales</taxon>
        <taxon>Methylocystaceae</taxon>
        <taxon>Methylocystis</taxon>
    </lineage>
</organism>
<evidence type="ECO:0000313" key="1">
    <source>
        <dbReference type="EMBL" id="MEF3366702.1"/>
    </source>
</evidence>
<dbReference type="Proteomes" id="UP001350748">
    <property type="component" value="Unassembled WGS sequence"/>
</dbReference>
<gene>
    <name evidence="1" type="ORF">V3H18_09170</name>
</gene>
<sequence length="182" mass="20103">MAYVYLAGPDIFLPHAQEIGRLKKARCEHHGFVGLFPLDAELSLERGDAMSTRIFEANIALMRRSDAVIANLTPFRGPSADVGAVFEIGFAFALEKPVFAYTNHGASYRERALNCAGDGMSVENFGLLDNLMIVEAIRAQGWDIVVRDPPAERRFEDLDGFEHCLRQAAAFFRRGREGAAAP</sequence>
<name>A0ABU7XI45_9HYPH</name>
<reference evidence="1 2" key="1">
    <citation type="submission" date="2024-02" db="EMBL/GenBank/DDBJ databases">
        <authorList>
            <person name="Grouzdev D."/>
        </authorList>
    </citation>
    <scope>NUCLEOTIDE SEQUENCE [LARGE SCALE GENOMIC DNA]</scope>
    <source>
        <strain evidence="1 2">9N</strain>
    </source>
</reference>
<comment type="caution">
    <text evidence="1">The sequence shown here is derived from an EMBL/GenBank/DDBJ whole genome shotgun (WGS) entry which is preliminary data.</text>
</comment>
<proteinExistence type="predicted"/>
<keyword evidence="2" id="KW-1185">Reference proteome</keyword>
<dbReference type="RefSeq" id="WP_332081724.1">
    <property type="nucleotide sequence ID" value="NZ_JAZHYN010000022.1"/>
</dbReference>
<dbReference type="Pfam" id="PF05014">
    <property type="entry name" value="Nuc_deoxyrib_tr"/>
    <property type="match status" value="1"/>
</dbReference>